<proteinExistence type="predicted"/>
<feature type="region of interest" description="Disordered" evidence="6">
    <location>
        <begin position="873"/>
        <end position="892"/>
    </location>
</feature>
<comment type="caution">
    <text evidence="8">The sequence shown here is derived from an EMBL/GenBank/DDBJ whole genome shotgun (WGS) entry which is preliminary data.</text>
</comment>
<accession>A0A066W0E2</accession>
<evidence type="ECO:0000313" key="8">
    <source>
        <dbReference type="EMBL" id="KDN44255.1"/>
    </source>
</evidence>
<feature type="region of interest" description="Disordered" evidence="6">
    <location>
        <begin position="453"/>
        <end position="560"/>
    </location>
</feature>
<feature type="region of interest" description="Disordered" evidence="6">
    <location>
        <begin position="1133"/>
        <end position="1246"/>
    </location>
</feature>
<feature type="region of interest" description="Disordered" evidence="6">
    <location>
        <begin position="640"/>
        <end position="698"/>
    </location>
</feature>
<dbReference type="FunFam" id="3.30.70.330:FF:000406">
    <property type="entry name" value="Related to Nucleolar protein NOP4"/>
    <property type="match status" value="1"/>
</dbReference>
<dbReference type="PROSITE" id="PS50102">
    <property type="entry name" value="RRM"/>
    <property type="match status" value="2"/>
</dbReference>
<dbReference type="AlphaFoldDB" id="A0A066W0E2"/>
<sequence>MAATAKSPRYFEQQPSEVEAVASSPASKNAGTFGSNNTTLFISGLPFTATSTDLSTLFSDIGPLRKCFIVTEPQSKRSKGVGYVQYAVKEDAERALSEMDGRKEGVMDGSRAIRVEWARNRATLKERSEKRKRDGAAAPQSEQQLAAEETASVEPQDSKVPAHTQSKQQQRPAKRPRPSAVPSATAADPSAGGEKKADGRDPNANRTLVLRGLSACKPAADQKSLYKRVRKIGQVESVVYPVPSEAGGASGDSNDNGKGKGKKGSGTTASDMDTDTAYVIFRTPNHAASALPNLHNRTFKAAVLKADLKRTWDGLRRLESSLTNPATLQRRQETIAAIERESRAPAIVRGVLSKVGTKGAKVVVSSAGNHAVRNAAHVTVAPPPWKLSAEVDGRLALARAGGGAVATGKIEKKSRLIVRNLPFDVTPDDLRAIFLPFGPLYKVDIPQTAAPAIDRRRKSKAKRQEDAEEEEQEDDEASDDDEVEIAVKDNEDEGNTGDAKAHAESGDEDTAGNDQGSDDEGDDENDDEESEEGQDDNSDASPEAQGEKEEIKDCATASDTPTRGRGFAFVWFVSYSDASTALTSVNGMSIQHGAAERLAYKSAVHSRDRRQIKVVWDRVKRLAQPARVVAVDWALAKDEWQKKQEEGEDSANEAEPEAEAGTKEEAGEEDSDLEPMAVNDGDDGDKVEEGQLTTLPQPEEGTTLFIRNLPFTASEVELRDLFRAFGSLRYARITMDKATGKSKGNGFVCFWSKDSADKVLDQAELVQRESGASSMTGANAVGMKTAVTANPFSMTAASSGATPATNHYSSLLTADVSAPLAASLSLHGRLLSIAPALKREDAQAREASAIAARQKGDKRNTWLLREGVPFPNSPLAGRLGGSSEGAGATKGTAEIDKRLQSFTVRRKQLETNAALFVSKTRLSVRNLPLFVTDKVLKKLALHSVKEFGREAKAGEREDLSREEQVDLTLSAALEHGSESKRNKFIKERPTAVVQSKIVRQTDRLDPILGSVGRSRGYGFLEMRSFKDALKVVRWANANKDVTKLFVEWHLQELEGAVKVLRKDIASGAEKKESGKGAAAPAGLSAKEDNESRLKRLLKRIADIKETGNKGLDKGERGGLIMIEFSIENVTITRKRQERADHQKSAASKRKERDGDADQEEDEAATHRGPSTSKSDGKRRENWNKKTTSSSGSFADVKHLRKKADGRIKEEKGKTSTQKHAAAAGSSSSLGRILGKKRKERKFKGAK</sequence>
<comment type="subcellular location">
    <subcellularLocation>
        <location evidence="1">Nucleus</location>
    </subcellularLocation>
</comment>
<dbReference type="RefSeq" id="XP_013242706.1">
    <property type="nucleotide sequence ID" value="XM_013387252.1"/>
</dbReference>
<dbReference type="PANTHER" id="PTHR48039">
    <property type="entry name" value="RNA-BINDING MOTIF PROTEIN 14B"/>
    <property type="match status" value="1"/>
</dbReference>
<dbReference type="Gene3D" id="3.30.70.330">
    <property type="match status" value="6"/>
</dbReference>
<dbReference type="CDD" id="cd12676">
    <property type="entry name" value="RRM3_Nop4p"/>
    <property type="match status" value="1"/>
</dbReference>
<evidence type="ECO:0000313" key="9">
    <source>
        <dbReference type="Proteomes" id="UP000027361"/>
    </source>
</evidence>
<dbReference type="Pfam" id="PF00076">
    <property type="entry name" value="RRM_1"/>
    <property type="match status" value="3"/>
</dbReference>
<dbReference type="FunCoup" id="A0A066W0E2">
    <property type="interactions" value="591"/>
</dbReference>
<dbReference type="GO" id="GO:0003729">
    <property type="term" value="F:mRNA binding"/>
    <property type="evidence" value="ECO:0007669"/>
    <property type="project" value="TreeGrafter"/>
</dbReference>
<dbReference type="EMBL" id="JMSN01000053">
    <property type="protein sequence ID" value="KDN44255.1"/>
    <property type="molecule type" value="Genomic_DNA"/>
</dbReference>
<dbReference type="SMART" id="SM00360">
    <property type="entry name" value="RRM"/>
    <property type="match status" value="4"/>
</dbReference>
<feature type="compositionally biased region" description="Acidic residues" evidence="6">
    <location>
        <begin position="506"/>
        <end position="538"/>
    </location>
</feature>
<feature type="compositionally biased region" description="Basic and acidic residues" evidence="6">
    <location>
        <begin position="193"/>
        <end position="203"/>
    </location>
</feature>
<evidence type="ECO:0000256" key="6">
    <source>
        <dbReference type="SAM" id="MobiDB-lite"/>
    </source>
</evidence>
<feature type="region of interest" description="Disordered" evidence="6">
    <location>
        <begin position="126"/>
        <end position="204"/>
    </location>
</feature>
<feature type="compositionally biased region" description="Acidic residues" evidence="6">
    <location>
        <begin position="466"/>
        <end position="495"/>
    </location>
</feature>
<dbReference type="InterPro" id="IPR012677">
    <property type="entry name" value="Nucleotide-bd_a/b_plait_sf"/>
</dbReference>
<feature type="region of interest" description="Disordered" evidence="6">
    <location>
        <begin position="1"/>
        <end position="33"/>
    </location>
</feature>
<protein>
    <recommendedName>
        <fullName evidence="7">RRM domain-containing protein</fullName>
    </recommendedName>
</protein>
<feature type="compositionally biased region" description="Basic and acidic residues" evidence="6">
    <location>
        <begin position="1137"/>
        <end position="1155"/>
    </location>
</feature>
<dbReference type="Proteomes" id="UP000027361">
    <property type="component" value="Unassembled WGS sequence"/>
</dbReference>
<gene>
    <name evidence="8" type="ORF">K437DRAFT_290983</name>
</gene>
<feature type="compositionally biased region" description="Low complexity" evidence="6">
    <location>
        <begin position="15"/>
        <end position="27"/>
    </location>
</feature>
<evidence type="ECO:0000256" key="4">
    <source>
        <dbReference type="ARBA" id="ARBA00023242"/>
    </source>
</evidence>
<dbReference type="GO" id="GO:0005730">
    <property type="term" value="C:nucleolus"/>
    <property type="evidence" value="ECO:0007669"/>
    <property type="project" value="TreeGrafter"/>
</dbReference>
<dbReference type="STRING" id="1037660.A0A066W0E2"/>
<feature type="compositionally biased region" description="Basic and acidic residues" evidence="6">
    <location>
        <begin position="126"/>
        <end position="135"/>
    </location>
</feature>
<dbReference type="GeneID" id="25267045"/>
<feature type="compositionally biased region" description="Acidic residues" evidence="6">
    <location>
        <begin position="646"/>
        <end position="658"/>
    </location>
</feature>
<feature type="compositionally biased region" description="Basic and acidic residues" evidence="6">
    <location>
        <begin position="1174"/>
        <end position="1183"/>
    </location>
</feature>
<dbReference type="HOGENOM" id="CLU_011608_0_0_1"/>
<feature type="region of interest" description="Disordered" evidence="6">
    <location>
        <begin position="242"/>
        <end position="271"/>
    </location>
</feature>
<feature type="region of interest" description="Disordered" evidence="6">
    <location>
        <begin position="1068"/>
        <end position="1088"/>
    </location>
</feature>
<keyword evidence="9" id="KW-1185">Reference proteome</keyword>
<dbReference type="OrthoDB" id="267048at2759"/>
<evidence type="ECO:0000256" key="1">
    <source>
        <dbReference type="ARBA" id="ARBA00004123"/>
    </source>
</evidence>
<feature type="compositionally biased region" description="Basic residues" evidence="6">
    <location>
        <begin position="1233"/>
        <end position="1246"/>
    </location>
</feature>
<dbReference type="InterPro" id="IPR000504">
    <property type="entry name" value="RRM_dom"/>
</dbReference>
<dbReference type="SUPFAM" id="SSF54928">
    <property type="entry name" value="RNA-binding domain, RBD"/>
    <property type="match status" value="4"/>
</dbReference>
<evidence type="ECO:0000256" key="5">
    <source>
        <dbReference type="PROSITE-ProRule" id="PRU00176"/>
    </source>
</evidence>
<evidence type="ECO:0000259" key="7">
    <source>
        <dbReference type="PROSITE" id="PS50102"/>
    </source>
</evidence>
<name>A0A066W0E2_TILAU</name>
<keyword evidence="2" id="KW-0677">Repeat</keyword>
<evidence type="ECO:0000256" key="3">
    <source>
        <dbReference type="ARBA" id="ARBA00022884"/>
    </source>
</evidence>
<feature type="domain" description="RRM" evidence="7">
    <location>
        <begin position="38"/>
        <end position="120"/>
    </location>
</feature>
<dbReference type="InParanoid" id="A0A066W0E2"/>
<dbReference type="PANTHER" id="PTHR48039:SF5">
    <property type="entry name" value="RNA-BINDING PROTEIN 28"/>
    <property type="match status" value="1"/>
</dbReference>
<keyword evidence="4" id="KW-0539">Nucleus</keyword>
<dbReference type="InterPro" id="IPR034808">
    <property type="entry name" value="Nop4p_RRM3"/>
</dbReference>
<organism evidence="8 9">
    <name type="scientific">Tilletiaria anomala (strain ATCC 24038 / CBS 436.72 / UBC 951)</name>
    <dbReference type="NCBI Taxonomy" id="1037660"/>
    <lineage>
        <taxon>Eukaryota</taxon>
        <taxon>Fungi</taxon>
        <taxon>Dikarya</taxon>
        <taxon>Basidiomycota</taxon>
        <taxon>Ustilaginomycotina</taxon>
        <taxon>Exobasidiomycetes</taxon>
        <taxon>Georgefischeriales</taxon>
        <taxon>Tilletiariaceae</taxon>
        <taxon>Tilletiaria</taxon>
    </lineage>
</organism>
<feature type="compositionally biased region" description="Basic and acidic residues" evidence="6">
    <location>
        <begin position="1202"/>
        <end position="1213"/>
    </location>
</feature>
<dbReference type="InterPro" id="IPR051945">
    <property type="entry name" value="RRM_MRD1_RNA_proc_ribogen"/>
</dbReference>
<keyword evidence="3 5" id="KW-0694">RNA-binding</keyword>
<reference evidence="8 9" key="1">
    <citation type="submission" date="2014-05" db="EMBL/GenBank/DDBJ databases">
        <title>Draft genome sequence of a rare smut relative, Tilletiaria anomala UBC 951.</title>
        <authorList>
            <consortium name="DOE Joint Genome Institute"/>
            <person name="Toome M."/>
            <person name="Kuo A."/>
            <person name="Henrissat B."/>
            <person name="Lipzen A."/>
            <person name="Tritt A."/>
            <person name="Yoshinaga Y."/>
            <person name="Zane M."/>
            <person name="Barry K."/>
            <person name="Grigoriev I.V."/>
            <person name="Spatafora J.W."/>
            <person name="Aimea M.C."/>
        </authorList>
    </citation>
    <scope>NUCLEOTIDE SEQUENCE [LARGE SCALE GENOMIC DNA]</scope>
    <source>
        <strain evidence="8 9">UBC 951</strain>
    </source>
</reference>
<dbReference type="InterPro" id="IPR035979">
    <property type="entry name" value="RBD_domain_sf"/>
</dbReference>
<evidence type="ECO:0000256" key="2">
    <source>
        <dbReference type="ARBA" id="ARBA00022737"/>
    </source>
</evidence>
<feature type="domain" description="RRM" evidence="7">
    <location>
        <begin position="702"/>
        <end position="788"/>
    </location>
</feature>